<dbReference type="Gene3D" id="6.10.140.2220">
    <property type="match status" value="1"/>
</dbReference>
<evidence type="ECO:0000256" key="3">
    <source>
        <dbReference type="ARBA" id="ARBA00022833"/>
    </source>
</evidence>
<proteinExistence type="predicted"/>
<evidence type="ECO:0000313" key="7">
    <source>
        <dbReference type="Proteomes" id="UP000054549"/>
    </source>
</evidence>
<organism evidence="6 7">
    <name type="scientific">Amanita muscaria (strain Koide BX008)</name>
    <dbReference type="NCBI Taxonomy" id="946122"/>
    <lineage>
        <taxon>Eukaryota</taxon>
        <taxon>Fungi</taxon>
        <taxon>Dikarya</taxon>
        <taxon>Basidiomycota</taxon>
        <taxon>Agaricomycotina</taxon>
        <taxon>Agaricomycetes</taxon>
        <taxon>Agaricomycetidae</taxon>
        <taxon>Agaricales</taxon>
        <taxon>Pluteineae</taxon>
        <taxon>Amanitaceae</taxon>
        <taxon>Amanita</taxon>
    </lineage>
</organism>
<dbReference type="InterPro" id="IPR002893">
    <property type="entry name" value="Znf_MYND"/>
</dbReference>
<keyword evidence="7" id="KW-1185">Reference proteome</keyword>
<accession>A0A0C2T0E9</accession>
<name>A0A0C2T0E9_AMAMK</name>
<dbReference type="PROSITE" id="PS01360">
    <property type="entry name" value="ZF_MYND_1"/>
    <property type="match status" value="1"/>
</dbReference>
<evidence type="ECO:0000256" key="1">
    <source>
        <dbReference type="ARBA" id="ARBA00022723"/>
    </source>
</evidence>
<dbReference type="Pfam" id="PF01753">
    <property type="entry name" value="zf-MYND"/>
    <property type="match status" value="1"/>
</dbReference>
<feature type="domain" description="MYND-type" evidence="5">
    <location>
        <begin position="17"/>
        <end position="60"/>
    </location>
</feature>
<reference evidence="6 7" key="1">
    <citation type="submission" date="2014-04" db="EMBL/GenBank/DDBJ databases">
        <title>Evolutionary Origins and Diversification of the Mycorrhizal Mutualists.</title>
        <authorList>
            <consortium name="DOE Joint Genome Institute"/>
            <consortium name="Mycorrhizal Genomics Consortium"/>
            <person name="Kohler A."/>
            <person name="Kuo A."/>
            <person name="Nagy L.G."/>
            <person name="Floudas D."/>
            <person name="Copeland A."/>
            <person name="Barry K.W."/>
            <person name="Cichocki N."/>
            <person name="Veneault-Fourrey C."/>
            <person name="LaButti K."/>
            <person name="Lindquist E.A."/>
            <person name="Lipzen A."/>
            <person name="Lundell T."/>
            <person name="Morin E."/>
            <person name="Murat C."/>
            <person name="Riley R."/>
            <person name="Ohm R."/>
            <person name="Sun H."/>
            <person name="Tunlid A."/>
            <person name="Henrissat B."/>
            <person name="Grigoriev I.V."/>
            <person name="Hibbett D.S."/>
            <person name="Martin F."/>
        </authorList>
    </citation>
    <scope>NUCLEOTIDE SEQUENCE [LARGE SCALE GENOMIC DNA]</scope>
    <source>
        <strain evidence="6 7">Koide BX008</strain>
    </source>
</reference>
<dbReference type="PROSITE" id="PS50865">
    <property type="entry name" value="ZF_MYND_2"/>
    <property type="match status" value="1"/>
</dbReference>
<dbReference type="HOGENOM" id="CLU_1081891_0_0_1"/>
<dbReference type="EMBL" id="KN818226">
    <property type="protein sequence ID" value="KIL69280.1"/>
    <property type="molecule type" value="Genomic_DNA"/>
</dbReference>
<dbReference type="OrthoDB" id="3007465at2759"/>
<gene>
    <name evidence="6" type="ORF">M378DRAFT_157532</name>
</gene>
<dbReference type="AlphaFoldDB" id="A0A0C2T0E9"/>
<evidence type="ECO:0000256" key="4">
    <source>
        <dbReference type="PROSITE-ProRule" id="PRU00134"/>
    </source>
</evidence>
<dbReference type="GO" id="GO:0008270">
    <property type="term" value="F:zinc ion binding"/>
    <property type="evidence" value="ECO:0007669"/>
    <property type="project" value="UniProtKB-KW"/>
</dbReference>
<dbReference type="STRING" id="946122.A0A0C2T0E9"/>
<evidence type="ECO:0000259" key="5">
    <source>
        <dbReference type="PROSITE" id="PS50865"/>
    </source>
</evidence>
<keyword evidence="2 4" id="KW-0863">Zinc-finger</keyword>
<sequence>MDHHLSLPDLPPTQTRCDVCNNASRQDGDGPLLRCSVCKDRFYCCAACQAQDWKEHKYSCSILPPEGLAPARIDSDQDREKVVRDYGAILQAWTEEHRKIKNSFQGGQLRFASARCAKARALINFTFPENLQCKRHPSQTSKYPYRSTLMLATRVGLMHLISQFEETAQHRLARRIQKAKIPAKWTRLFGPKVIYRPESLAPGEYEVMGTLGSSFLGEQSGLTSITKLMEDKDFWFMLAEAYKELWDAPRNLVYDV</sequence>
<evidence type="ECO:0000256" key="2">
    <source>
        <dbReference type="ARBA" id="ARBA00022771"/>
    </source>
</evidence>
<evidence type="ECO:0000313" key="6">
    <source>
        <dbReference type="EMBL" id="KIL69280.1"/>
    </source>
</evidence>
<dbReference type="InParanoid" id="A0A0C2T0E9"/>
<keyword evidence="1" id="KW-0479">Metal-binding</keyword>
<keyword evidence="3" id="KW-0862">Zinc</keyword>
<dbReference type="SUPFAM" id="SSF144232">
    <property type="entry name" value="HIT/MYND zinc finger-like"/>
    <property type="match status" value="1"/>
</dbReference>
<protein>
    <recommendedName>
        <fullName evidence="5">MYND-type domain-containing protein</fullName>
    </recommendedName>
</protein>
<dbReference type="Proteomes" id="UP000054549">
    <property type="component" value="Unassembled WGS sequence"/>
</dbReference>